<dbReference type="PROSITE" id="PS50042">
    <property type="entry name" value="CNMP_BINDING_3"/>
    <property type="match status" value="1"/>
</dbReference>
<dbReference type="OrthoDB" id="426293at2759"/>
<keyword evidence="16" id="KW-1185">Reference proteome</keyword>
<feature type="domain" description="Cyclic nucleotide-binding" evidence="15">
    <location>
        <begin position="421"/>
        <end position="540"/>
    </location>
</feature>
<keyword evidence="4 14" id="KW-0633">Potassium transport</keyword>
<dbReference type="PANTHER" id="PTHR45743:SF6">
    <property type="entry name" value="POTASSIUM CHANNEL KAT2"/>
    <property type="match status" value="1"/>
</dbReference>
<feature type="transmembrane region" description="Helical" evidence="14">
    <location>
        <begin position="89"/>
        <end position="108"/>
    </location>
</feature>
<dbReference type="CDD" id="cd00038">
    <property type="entry name" value="CAP_ED"/>
    <property type="match status" value="1"/>
</dbReference>
<evidence type="ECO:0000313" key="16">
    <source>
        <dbReference type="Proteomes" id="UP000228380"/>
    </source>
</evidence>
<keyword evidence="12 14" id="KW-0407">Ion channel</keyword>
<comment type="domain">
    <text evidence="14">The segment S4 is probably the voltage-sensor and is characterized by a series of positively charged amino acids. The pore-forming region H5 is enclosed by the transmembrane segments S5 and S6 in the Shaker-type (1P/6TM) and contains the GYGD signature motif which seems to be involved in potassium selectivity.</text>
</comment>
<evidence type="ECO:0000256" key="11">
    <source>
        <dbReference type="ARBA" id="ARBA00023136"/>
    </source>
</evidence>
<comment type="domain">
    <text evidence="14">The KHA domain (rich in hydrophobic and acidic residues) present in the C-terminal part is likely to be important for tetramerization.</text>
</comment>
<name>A0A8B8IYH6_PHODC</name>
<dbReference type="SMART" id="SM00248">
    <property type="entry name" value="ANK"/>
    <property type="match status" value="2"/>
</dbReference>
<keyword evidence="5 14" id="KW-0812">Transmembrane</keyword>
<proteinExistence type="inferred from homology"/>
<evidence type="ECO:0000256" key="9">
    <source>
        <dbReference type="ARBA" id="ARBA00022989"/>
    </source>
</evidence>
<comment type="subunit">
    <text evidence="14">The potassium channel is composed of a homo- or heterotetrameric complex of pore-forming subunits.</text>
</comment>
<dbReference type="InterPro" id="IPR002110">
    <property type="entry name" value="Ankyrin_rpt"/>
</dbReference>
<feature type="transmembrane region" description="Helical" evidence="14">
    <location>
        <begin position="128"/>
        <end position="147"/>
    </location>
</feature>
<evidence type="ECO:0000256" key="1">
    <source>
        <dbReference type="ARBA" id="ARBA00004141"/>
    </source>
</evidence>
<evidence type="ECO:0000256" key="8">
    <source>
        <dbReference type="ARBA" id="ARBA00022958"/>
    </source>
</evidence>
<dbReference type="InterPro" id="IPR000595">
    <property type="entry name" value="cNMP-bd_dom"/>
</dbReference>
<protein>
    <recommendedName>
        <fullName evidence="14">Potassium channel</fullName>
    </recommendedName>
</protein>
<keyword evidence="9 14" id="KW-1133">Transmembrane helix</keyword>
<dbReference type="InterPro" id="IPR003938">
    <property type="entry name" value="K_chnl_volt-dep_EAG/ELK/ERG"/>
</dbReference>
<dbReference type="FunFam" id="2.60.120.10:FF:000074">
    <property type="entry name" value="Potassium channel KAT2"/>
    <property type="match status" value="1"/>
</dbReference>
<dbReference type="InterPro" id="IPR014710">
    <property type="entry name" value="RmlC-like_jellyroll"/>
</dbReference>
<sequence>MSLSYVKSCLQRFCHDGFQMENGVYSFSSDLLPSLGATINQSTKLRRYTVSPYDPHYRYIKVSHPMTPKSLTHEGWKNQPAYFIFSLHLFFRVWEIFLILLVVYSAWICPFEFAFLRHLPGTLCLVDNIVNIFFAIDIVLTFFVAFLDRKTYLLVDDHKRIAVRSYTSFTQSELHRYLSSWFIFDVCSTVPFQSISLLFNKHGSDLAFKLLNMLRLWRLRRVSSLFARLEKDIRFNYFWTRCTKLVSVTLYAVHCAGCFNYMIADRYPDPKRTWIGAAMPDFREESLWIRYVTAIYWSITTLTTTGYGDLHAENTREMLFDIFYMLFNLGLTAYLIGNMTNLVVHWTSRTRNFRDTIQAASEFAARNQLPQHIEEQMLSHICLRFKTEGLKQQETLDSLPKAIRSSIAHYLFFPIVQKVYLFHGVSFDFISLLVTDMQAEYFPPKEDVILQNEAPSDLYILVSGAVDMKSYIDGTEQVHGRATAGEIFGEIGVLCERPQPFTFQTTELSQILRLNKAAFMNIIREKKEDGTVIMNNFFQKLRLHKSLCTGVQRGDPGLAFNKWQDSGPVRGSEHPSTWYQDDYQGSKLAMLELMDIGSIMCKAAENNDPGTIHELLRLGANPHSTDANGQTALHAAVQKGHSEIIKILLEQGAIMENPDANRWTPKALGEKHGENGSIDLLSSNEKSRTRLAKDHEIEFVETRAATNGSIGNNHDTRGWCPCFRYSQVADMKTISWEKSGNHLVDRNTMKATNKRVTIYMHSQNTKTAREPIGKLINLPDSLEELLRIGGKYRLFFTLTNKLDETWKICKYYWISLVSFHFGAYIDLHELKSTK</sequence>
<dbReference type="AlphaFoldDB" id="A0A8B8IYH6"/>
<dbReference type="SUPFAM" id="SSF51206">
    <property type="entry name" value="cAMP-binding domain-like"/>
    <property type="match status" value="1"/>
</dbReference>
<dbReference type="InterPro" id="IPR021789">
    <property type="entry name" value="KHA_dom"/>
</dbReference>
<dbReference type="KEGG" id="pda:103723646"/>
<reference evidence="16" key="1">
    <citation type="journal article" date="2019" name="Nat. Commun.">
        <title>Genome-wide association mapping of date palm fruit traits.</title>
        <authorList>
            <person name="Hazzouri K.M."/>
            <person name="Gros-Balthazard M."/>
            <person name="Flowers J.M."/>
            <person name="Copetti D."/>
            <person name="Lemansour A."/>
            <person name="Lebrun M."/>
            <person name="Masmoudi K."/>
            <person name="Ferrand S."/>
            <person name="Dhar M.I."/>
            <person name="Fresquez Z.A."/>
            <person name="Rosas U."/>
            <person name="Zhang J."/>
            <person name="Talag J."/>
            <person name="Lee S."/>
            <person name="Kudrna D."/>
            <person name="Powell R.F."/>
            <person name="Leitch I.J."/>
            <person name="Krueger R.R."/>
            <person name="Wing R.A."/>
            <person name="Amiri K.M.A."/>
            <person name="Purugganan M.D."/>
        </authorList>
    </citation>
    <scope>NUCLEOTIDE SEQUENCE [LARGE SCALE GENOMIC DNA]</scope>
    <source>
        <strain evidence="16">cv. Khalas</strain>
    </source>
</reference>
<evidence type="ECO:0000256" key="3">
    <source>
        <dbReference type="ARBA" id="ARBA00022448"/>
    </source>
</evidence>
<dbReference type="GO" id="GO:0034702">
    <property type="term" value="C:monoatomic ion channel complex"/>
    <property type="evidence" value="ECO:0007669"/>
    <property type="project" value="UniProtKB-KW"/>
</dbReference>
<dbReference type="Pfam" id="PF12796">
    <property type="entry name" value="Ank_2"/>
    <property type="match status" value="1"/>
</dbReference>
<evidence type="ECO:0000256" key="14">
    <source>
        <dbReference type="RuleBase" id="RU369015"/>
    </source>
</evidence>
<dbReference type="GeneID" id="103723646"/>
<dbReference type="Pfam" id="PF00027">
    <property type="entry name" value="cNMP_binding"/>
    <property type="match status" value="1"/>
</dbReference>
<dbReference type="Gene3D" id="1.25.40.20">
    <property type="entry name" value="Ankyrin repeat-containing domain"/>
    <property type="match status" value="1"/>
</dbReference>
<evidence type="ECO:0000256" key="13">
    <source>
        <dbReference type="PROSITE-ProRule" id="PRU00023"/>
    </source>
</evidence>
<dbReference type="SUPFAM" id="SSF48403">
    <property type="entry name" value="Ankyrin repeat"/>
    <property type="match status" value="1"/>
</dbReference>
<dbReference type="SMART" id="SM00100">
    <property type="entry name" value="cNMP"/>
    <property type="match status" value="1"/>
</dbReference>
<evidence type="ECO:0000256" key="5">
    <source>
        <dbReference type="ARBA" id="ARBA00022692"/>
    </source>
</evidence>
<gene>
    <name evidence="17" type="primary">LOC103723646</name>
</gene>
<feature type="transmembrane region" description="Helical" evidence="14">
    <location>
        <begin position="322"/>
        <end position="344"/>
    </location>
</feature>
<feature type="repeat" description="ANK" evidence="13">
    <location>
        <begin position="628"/>
        <end position="660"/>
    </location>
</feature>
<dbReference type="FunFam" id="1.10.287.70:FF:000123">
    <property type="entry name" value="Potassium channel KAT3"/>
    <property type="match status" value="1"/>
</dbReference>
<dbReference type="PROSITE" id="PS50088">
    <property type="entry name" value="ANK_REPEAT"/>
    <property type="match status" value="1"/>
</dbReference>
<reference evidence="17" key="2">
    <citation type="submission" date="2025-08" db="UniProtKB">
        <authorList>
            <consortium name="RefSeq"/>
        </authorList>
    </citation>
    <scope>IDENTIFICATION</scope>
    <source>
        <tissue evidence="17">Young leaves</tissue>
    </source>
</reference>
<dbReference type="Pfam" id="PF00520">
    <property type="entry name" value="Ion_trans"/>
    <property type="match status" value="1"/>
</dbReference>
<accession>A0A8B8IYH6</accession>
<dbReference type="Gene3D" id="1.10.287.70">
    <property type="match status" value="1"/>
</dbReference>
<dbReference type="RefSeq" id="XP_026655987.2">
    <property type="nucleotide sequence ID" value="XM_026800186.2"/>
</dbReference>
<dbReference type="InterPro" id="IPR018490">
    <property type="entry name" value="cNMP-bd_dom_sf"/>
</dbReference>
<evidence type="ECO:0000259" key="15">
    <source>
        <dbReference type="PROSITE" id="PS50042"/>
    </source>
</evidence>
<keyword evidence="10 14" id="KW-0406">Ion transport</keyword>
<evidence type="ECO:0000313" key="17">
    <source>
        <dbReference type="RefSeq" id="XP_026655987.2"/>
    </source>
</evidence>
<keyword evidence="13" id="KW-0040">ANK repeat</keyword>
<keyword evidence="11 14" id="KW-0472">Membrane</keyword>
<dbReference type="Pfam" id="PF11834">
    <property type="entry name" value="KHA"/>
    <property type="match status" value="1"/>
</dbReference>
<dbReference type="InterPro" id="IPR045319">
    <property type="entry name" value="KAT/AKT"/>
</dbReference>
<evidence type="ECO:0000256" key="12">
    <source>
        <dbReference type="ARBA" id="ARBA00023303"/>
    </source>
</evidence>
<comment type="similarity">
    <text evidence="2 14">Belongs to the potassium channel family. Plant (TC 1.A.1.4) subfamily.</text>
</comment>
<evidence type="ECO:0000256" key="4">
    <source>
        <dbReference type="ARBA" id="ARBA00022538"/>
    </source>
</evidence>
<dbReference type="Gene3D" id="1.10.287.630">
    <property type="entry name" value="Helix hairpin bin"/>
    <property type="match status" value="1"/>
</dbReference>
<dbReference type="PROSITE" id="PS50297">
    <property type="entry name" value="ANK_REP_REGION"/>
    <property type="match status" value="1"/>
</dbReference>
<dbReference type="Gene3D" id="2.60.120.10">
    <property type="entry name" value="Jelly Rolls"/>
    <property type="match status" value="1"/>
</dbReference>
<comment type="subcellular location">
    <subcellularLocation>
        <location evidence="1 14">Membrane</location>
        <topology evidence="1 14">Multi-pass membrane protein</topology>
    </subcellularLocation>
</comment>
<dbReference type="InterPro" id="IPR036770">
    <property type="entry name" value="Ankyrin_rpt-contain_sf"/>
</dbReference>
<comment type="caution">
    <text evidence="14">Lacks conserved residue(s) required for the propagation of feature annotation.</text>
</comment>
<organism evidence="16 17">
    <name type="scientific">Phoenix dactylifera</name>
    <name type="common">Date palm</name>
    <dbReference type="NCBI Taxonomy" id="42345"/>
    <lineage>
        <taxon>Eukaryota</taxon>
        <taxon>Viridiplantae</taxon>
        <taxon>Streptophyta</taxon>
        <taxon>Embryophyta</taxon>
        <taxon>Tracheophyta</taxon>
        <taxon>Spermatophyta</taxon>
        <taxon>Magnoliopsida</taxon>
        <taxon>Liliopsida</taxon>
        <taxon>Arecaceae</taxon>
        <taxon>Coryphoideae</taxon>
        <taxon>Phoeniceae</taxon>
        <taxon>Phoenix</taxon>
    </lineage>
</organism>
<evidence type="ECO:0000256" key="6">
    <source>
        <dbReference type="ARBA" id="ARBA00022826"/>
    </source>
</evidence>
<dbReference type="PANTHER" id="PTHR45743">
    <property type="entry name" value="POTASSIUM CHANNEL AKT1"/>
    <property type="match status" value="1"/>
</dbReference>
<dbReference type="PRINTS" id="PR01463">
    <property type="entry name" value="EAGCHANLFMLY"/>
</dbReference>
<dbReference type="InterPro" id="IPR005821">
    <property type="entry name" value="Ion_trans_dom"/>
</dbReference>
<comment type="function">
    <text evidence="14">Potassium channel.</text>
</comment>
<dbReference type="GO" id="GO:0005249">
    <property type="term" value="F:voltage-gated potassium channel activity"/>
    <property type="evidence" value="ECO:0007669"/>
    <property type="project" value="UniProtKB-UniRule"/>
</dbReference>
<dbReference type="SUPFAM" id="SSF81324">
    <property type="entry name" value="Voltage-gated potassium channels"/>
    <property type="match status" value="1"/>
</dbReference>
<keyword evidence="3 14" id="KW-0813">Transport</keyword>
<dbReference type="Proteomes" id="UP000228380">
    <property type="component" value="Chromosome 4"/>
</dbReference>
<keyword evidence="7 14" id="KW-0851">Voltage-gated channel</keyword>
<evidence type="ECO:0000256" key="10">
    <source>
        <dbReference type="ARBA" id="ARBA00023065"/>
    </source>
</evidence>
<evidence type="ECO:0000256" key="7">
    <source>
        <dbReference type="ARBA" id="ARBA00022882"/>
    </source>
</evidence>
<feature type="transmembrane region" description="Helical" evidence="14">
    <location>
        <begin position="288"/>
        <end position="310"/>
    </location>
</feature>
<evidence type="ECO:0000256" key="2">
    <source>
        <dbReference type="ARBA" id="ARBA00007929"/>
    </source>
</evidence>
<keyword evidence="8 14" id="KW-0630">Potassium</keyword>
<keyword evidence="6 14" id="KW-0631">Potassium channel</keyword>